<dbReference type="EC" id="2.4.99.12" evidence="2 9"/>
<dbReference type="PANTHER" id="PTHR42755">
    <property type="entry name" value="3-DEOXY-MANNO-OCTULOSONATE CYTIDYLYLTRANSFERASE"/>
    <property type="match status" value="1"/>
</dbReference>
<evidence type="ECO:0000256" key="9">
    <source>
        <dbReference type="RuleBase" id="RU365103"/>
    </source>
</evidence>
<dbReference type="PANTHER" id="PTHR42755:SF1">
    <property type="entry name" value="3-DEOXY-D-MANNO-OCTULOSONIC ACID TRANSFERASE, MITOCHONDRIAL-RELATED"/>
    <property type="match status" value="1"/>
</dbReference>
<evidence type="ECO:0000256" key="3">
    <source>
        <dbReference type="ARBA" id="ARBA00019077"/>
    </source>
</evidence>
<sequence length="432" mass="47022">MLRLLYRAAWWLIAPAAVLRLLWRSRREPGYRYHVAERFGRIDLRRDARRALIWVHAVSVGETRAAEPLVRALLAAHPECDLLLTHMTPSGRATGEALFGDAVLRCYLPYDTPGAVGRFLVKARPTVGVLMETEVWPTLIECCAARRMPLILANARMSARSAARASRFGRATLTVFGGLADVYAQSEADAARFRALGVASPRVFGNLKFDIAPSPRLLMLGEAWRAAFGDRPVWVAASTRDGEEALVLEAFDRLQAARPDALLVLVPRHPQRFDEVARLAQTRWRVARRSQWRDGAPVDPSTQVWLGDSMGEMTAYYACARLAFIGGSLVPTGGQNLIESCAAGTPVLFGPSMFNFSRASADALAAGAAVQVADSAALGEALIGLLEDRARRDAMAAAARDFAAAHRGATERTVAALAQWLPERSGSPARAR</sequence>
<name>A0A1H2PNP0_9BURK</name>
<dbReference type="GO" id="GO:0005886">
    <property type="term" value="C:plasma membrane"/>
    <property type="evidence" value="ECO:0007669"/>
    <property type="project" value="UniProtKB-SubCell"/>
</dbReference>
<evidence type="ECO:0000256" key="8">
    <source>
        <dbReference type="PIRSR" id="PIRSR639901-2"/>
    </source>
</evidence>
<keyword evidence="9" id="KW-1003">Cell membrane</keyword>
<evidence type="ECO:0000256" key="1">
    <source>
        <dbReference type="ARBA" id="ARBA00004713"/>
    </source>
</evidence>
<evidence type="ECO:0000256" key="5">
    <source>
        <dbReference type="ARBA" id="ARBA00031445"/>
    </source>
</evidence>
<feature type="active site" description="Proton acceptor" evidence="7">
    <location>
        <position position="62"/>
    </location>
</feature>
<proteinExistence type="inferred from homology"/>
<comment type="catalytic activity">
    <reaction evidence="6 9">
        <text>lipid IVA (E. coli) + CMP-3-deoxy-beta-D-manno-octulosonate = alpha-Kdo-(2-&gt;6)-lipid IVA (E. coli) + CMP + H(+)</text>
        <dbReference type="Rhea" id="RHEA:28066"/>
        <dbReference type="ChEBI" id="CHEBI:15378"/>
        <dbReference type="ChEBI" id="CHEBI:58603"/>
        <dbReference type="ChEBI" id="CHEBI:60364"/>
        <dbReference type="ChEBI" id="CHEBI:60377"/>
        <dbReference type="ChEBI" id="CHEBI:85987"/>
        <dbReference type="EC" id="2.4.99.12"/>
    </reaction>
</comment>
<dbReference type="GO" id="GO:0009244">
    <property type="term" value="P:lipopolysaccharide core region biosynthetic process"/>
    <property type="evidence" value="ECO:0007669"/>
    <property type="project" value="UniProtKB-UniRule"/>
</dbReference>
<evidence type="ECO:0000313" key="11">
    <source>
        <dbReference type="EMBL" id="SDV47805.1"/>
    </source>
</evidence>
<evidence type="ECO:0000256" key="2">
    <source>
        <dbReference type="ARBA" id="ARBA00012621"/>
    </source>
</evidence>
<dbReference type="GO" id="GO:0043842">
    <property type="term" value="F:Kdo transferase activity"/>
    <property type="evidence" value="ECO:0007669"/>
    <property type="project" value="UniProtKB-EC"/>
</dbReference>
<feature type="domain" description="3-deoxy-D-manno-octulosonic-acid transferase N-terminal" evidence="10">
    <location>
        <begin position="34"/>
        <end position="211"/>
    </location>
</feature>
<dbReference type="EMBL" id="FNLO01000003">
    <property type="protein sequence ID" value="SDV47805.1"/>
    <property type="molecule type" value="Genomic_DNA"/>
</dbReference>
<dbReference type="InterPro" id="IPR039901">
    <property type="entry name" value="Kdotransferase"/>
</dbReference>
<evidence type="ECO:0000256" key="4">
    <source>
        <dbReference type="ARBA" id="ARBA00022679"/>
    </source>
</evidence>
<dbReference type="RefSeq" id="WP_091906541.1">
    <property type="nucleotide sequence ID" value="NZ_FNLO01000003.1"/>
</dbReference>
<feature type="site" description="Transition state stabilizer" evidence="8">
    <location>
        <position position="132"/>
    </location>
</feature>
<organism evidence="11 12">
    <name type="scientific">Chitinasiproducens palmae</name>
    <dbReference type="NCBI Taxonomy" id="1770053"/>
    <lineage>
        <taxon>Bacteria</taxon>
        <taxon>Pseudomonadati</taxon>
        <taxon>Pseudomonadota</taxon>
        <taxon>Betaproteobacteria</taxon>
        <taxon>Burkholderiales</taxon>
        <taxon>Burkholderiaceae</taxon>
        <taxon>Chitinasiproducens</taxon>
    </lineage>
</organism>
<keyword evidence="4 9" id="KW-0808">Transferase</keyword>
<dbReference type="Gene3D" id="3.40.50.11720">
    <property type="entry name" value="3-Deoxy-D-manno-octulosonic-acid transferase, N-terminal domain"/>
    <property type="match status" value="1"/>
</dbReference>
<dbReference type="Pfam" id="PF04413">
    <property type="entry name" value="Glycos_transf_N"/>
    <property type="match status" value="1"/>
</dbReference>
<gene>
    <name evidence="11" type="ORF">SAMN05216551_103310</name>
</gene>
<dbReference type="OrthoDB" id="9789797at2"/>
<accession>A0A1H2PNP0</accession>
<dbReference type="SUPFAM" id="SSF53756">
    <property type="entry name" value="UDP-Glycosyltransferase/glycogen phosphorylase"/>
    <property type="match status" value="1"/>
</dbReference>
<keyword evidence="12" id="KW-1185">Reference proteome</keyword>
<evidence type="ECO:0000313" key="12">
    <source>
        <dbReference type="Proteomes" id="UP000243719"/>
    </source>
</evidence>
<dbReference type="Gene3D" id="3.40.50.2000">
    <property type="entry name" value="Glycogen Phosphorylase B"/>
    <property type="match status" value="1"/>
</dbReference>
<dbReference type="STRING" id="1770053.SAMN05216551_103310"/>
<dbReference type="InterPro" id="IPR038107">
    <property type="entry name" value="Glycos_transf_N_sf"/>
</dbReference>
<comment type="function">
    <text evidence="9">Involved in lipopolysaccharide (LPS) biosynthesis. Catalyzes the transfer of 3-deoxy-D-manno-octulosonate (Kdo) residue(s) from CMP-Kdo to lipid IV(A), the tetraacyldisaccharide-1,4'-bisphosphate precursor of lipid A.</text>
</comment>
<dbReference type="InterPro" id="IPR007507">
    <property type="entry name" value="Glycos_transf_N"/>
</dbReference>
<feature type="site" description="Transition state stabilizer" evidence="8">
    <location>
        <position position="208"/>
    </location>
</feature>
<dbReference type="UniPathway" id="UPA00958"/>
<evidence type="ECO:0000256" key="6">
    <source>
        <dbReference type="ARBA" id="ARBA00049183"/>
    </source>
</evidence>
<comment type="similarity">
    <text evidence="9">Belongs to the glycosyltransferase group 1 family.</text>
</comment>
<keyword evidence="9" id="KW-0448">Lipopolysaccharide biosynthesis</keyword>
<evidence type="ECO:0000259" key="10">
    <source>
        <dbReference type="Pfam" id="PF04413"/>
    </source>
</evidence>
<comment type="pathway">
    <text evidence="1 9">Bacterial outer membrane biogenesis; LPS core biosynthesis.</text>
</comment>
<comment type="subcellular location">
    <subcellularLocation>
        <location evidence="9">Cell membrane</location>
    </subcellularLocation>
</comment>
<keyword evidence="9" id="KW-0472">Membrane</keyword>
<reference evidence="12" key="1">
    <citation type="submission" date="2016-09" db="EMBL/GenBank/DDBJ databases">
        <authorList>
            <person name="Varghese N."/>
            <person name="Submissions S."/>
        </authorList>
    </citation>
    <scope>NUCLEOTIDE SEQUENCE [LARGE SCALE GENOMIC DNA]</scope>
    <source>
        <strain evidence="12">JS23</strain>
    </source>
</reference>
<dbReference type="Proteomes" id="UP000243719">
    <property type="component" value="Unassembled WGS sequence"/>
</dbReference>
<evidence type="ECO:0000256" key="7">
    <source>
        <dbReference type="PIRSR" id="PIRSR639901-1"/>
    </source>
</evidence>
<dbReference type="GO" id="GO:0009245">
    <property type="term" value="P:lipid A biosynthetic process"/>
    <property type="evidence" value="ECO:0007669"/>
    <property type="project" value="TreeGrafter"/>
</dbReference>
<dbReference type="AlphaFoldDB" id="A0A1H2PNP0"/>
<protein>
    <recommendedName>
        <fullName evidence="3 9">3-deoxy-D-manno-octulosonic acid transferase</fullName>
        <shortName evidence="9">Kdo transferase</shortName>
        <ecNumber evidence="2 9">2.4.99.12</ecNumber>
    </recommendedName>
    <alternativeName>
        <fullName evidence="5 9">Lipid IV(A) 3-deoxy-D-manno-octulosonic acid transferase</fullName>
    </alternativeName>
</protein>
<dbReference type="NCBIfam" id="NF004386">
    <property type="entry name" value="PRK05749.1-2"/>
    <property type="match status" value="1"/>
</dbReference>